<dbReference type="STRING" id="97972.A0A2V1DNK9"/>
<feature type="non-terminal residue" evidence="3">
    <location>
        <position position="445"/>
    </location>
</feature>
<dbReference type="PANTHER" id="PTHR22935:SF97">
    <property type="entry name" value="BETA-LACTAMASE-RELATED DOMAIN-CONTAINING PROTEIN"/>
    <property type="match status" value="1"/>
</dbReference>
<keyword evidence="4" id="KW-1185">Reference proteome</keyword>
<dbReference type="SUPFAM" id="SSF56601">
    <property type="entry name" value="beta-lactamase/transpeptidase-like"/>
    <property type="match status" value="1"/>
</dbReference>
<feature type="domain" description="Beta-lactamase-related" evidence="1">
    <location>
        <begin position="78"/>
        <end position="373"/>
    </location>
</feature>
<dbReference type="InterPro" id="IPR001466">
    <property type="entry name" value="Beta-lactam-related"/>
</dbReference>
<gene>
    <name evidence="3" type="ORF">DM02DRAFT_472500</name>
</gene>
<organism evidence="3 4">
    <name type="scientific">Periconia macrospinosa</name>
    <dbReference type="NCBI Taxonomy" id="97972"/>
    <lineage>
        <taxon>Eukaryota</taxon>
        <taxon>Fungi</taxon>
        <taxon>Dikarya</taxon>
        <taxon>Ascomycota</taxon>
        <taxon>Pezizomycotina</taxon>
        <taxon>Dothideomycetes</taxon>
        <taxon>Pleosporomycetidae</taxon>
        <taxon>Pleosporales</taxon>
        <taxon>Massarineae</taxon>
        <taxon>Periconiaceae</taxon>
        <taxon>Periconia</taxon>
    </lineage>
</organism>
<evidence type="ECO:0000259" key="2">
    <source>
        <dbReference type="Pfam" id="PF26335"/>
    </source>
</evidence>
<evidence type="ECO:0000313" key="4">
    <source>
        <dbReference type="Proteomes" id="UP000244855"/>
    </source>
</evidence>
<feature type="domain" description="Beta-lactamase-like ARB-00930-like C-terminal" evidence="2">
    <location>
        <begin position="396"/>
        <end position="443"/>
    </location>
</feature>
<dbReference type="InterPro" id="IPR012338">
    <property type="entry name" value="Beta-lactam/transpept-like"/>
</dbReference>
<dbReference type="InterPro" id="IPR058664">
    <property type="entry name" value="ARB_00930-like_C"/>
</dbReference>
<evidence type="ECO:0000259" key="1">
    <source>
        <dbReference type="Pfam" id="PF00144"/>
    </source>
</evidence>
<dbReference type="InterPro" id="IPR051478">
    <property type="entry name" value="Beta-lactamase-like_AB/R"/>
</dbReference>
<dbReference type="EMBL" id="KZ805405">
    <property type="protein sequence ID" value="PVH98839.1"/>
    <property type="molecule type" value="Genomic_DNA"/>
</dbReference>
<dbReference type="OrthoDB" id="10250282at2759"/>
<reference evidence="3 4" key="1">
    <citation type="journal article" date="2018" name="Sci. Rep.">
        <title>Comparative genomics provides insights into the lifestyle and reveals functional heterogeneity of dark septate endophytic fungi.</title>
        <authorList>
            <person name="Knapp D.G."/>
            <person name="Nemeth J.B."/>
            <person name="Barry K."/>
            <person name="Hainaut M."/>
            <person name="Henrissat B."/>
            <person name="Johnson J."/>
            <person name="Kuo A."/>
            <person name="Lim J.H.P."/>
            <person name="Lipzen A."/>
            <person name="Nolan M."/>
            <person name="Ohm R.A."/>
            <person name="Tamas L."/>
            <person name="Grigoriev I.V."/>
            <person name="Spatafora J.W."/>
            <person name="Nagy L.G."/>
            <person name="Kovacs G.M."/>
        </authorList>
    </citation>
    <scope>NUCLEOTIDE SEQUENCE [LARGE SCALE GENOMIC DNA]</scope>
    <source>
        <strain evidence="3 4">DSE2036</strain>
    </source>
</reference>
<protein>
    <submittedName>
        <fullName evidence="3">Beta-lactamase/transpeptidase-like protein</fullName>
    </submittedName>
</protein>
<dbReference type="Proteomes" id="UP000244855">
    <property type="component" value="Unassembled WGS sequence"/>
</dbReference>
<accession>A0A2V1DNK9</accession>
<dbReference type="Pfam" id="PF26335">
    <property type="entry name" value="ARB_00930_C"/>
    <property type="match status" value="1"/>
</dbReference>
<evidence type="ECO:0000313" key="3">
    <source>
        <dbReference type="EMBL" id="PVH98839.1"/>
    </source>
</evidence>
<feature type="non-terminal residue" evidence="3">
    <location>
        <position position="1"/>
    </location>
</feature>
<dbReference type="Gene3D" id="3.40.710.10">
    <property type="entry name" value="DD-peptidase/beta-lactamase superfamily"/>
    <property type="match status" value="1"/>
</dbReference>
<sequence>RFCPFAGPVFPTPKTLSTNEAFQSSLTKLTTSIKDAISSGSSAHGPLNANDTYSIQIFSASDQGPLLDFHHRGVGVVNDRPIDGDSIYRIASTTKILTAYLLLLQAGDTIFNDPVTKYLPELTGHGHWNDITVGALAGYAAGIVSDGNSSLHLRSCMFPDAFPPLDEDEISPCAYGKSGCTRAIFLEHIKKRPSVFLPNTTPAYSNAGFATLGLVLESVTKMPYAEALRSLLADPLQLRATTVVPPSNSSHGVFVGDEGISGWNSIIDGAGTGMGAAFSSVNDLSAIGRAILSSSLLNTNTTRAWLKPTTHTSSLIGAIGRPWEIFRATLGPAENNRVVDLYTKGGNYLGHGANFVLIPDFDIGFVVVMAGRAGTVPFGISGIIVDHLLPAIEEAARLDADETYAGTYRATNGVNSSLTLATKRDVPGLVIESWISNGTDMLRVV</sequence>
<dbReference type="PANTHER" id="PTHR22935">
    <property type="entry name" value="PENICILLIN-BINDING PROTEIN"/>
    <property type="match status" value="1"/>
</dbReference>
<dbReference type="AlphaFoldDB" id="A0A2V1DNK9"/>
<name>A0A2V1DNK9_9PLEO</name>
<dbReference type="Pfam" id="PF00144">
    <property type="entry name" value="Beta-lactamase"/>
    <property type="match status" value="1"/>
</dbReference>
<proteinExistence type="predicted"/>